<comment type="caution">
    <text evidence="1">The sequence shown here is derived from an EMBL/GenBank/DDBJ whole genome shotgun (WGS) entry which is preliminary data.</text>
</comment>
<proteinExistence type="predicted"/>
<accession>A0A933L4F3</accession>
<evidence type="ECO:0000313" key="2">
    <source>
        <dbReference type="Proteomes" id="UP000782610"/>
    </source>
</evidence>
<reference evidence="1" key="1">
    <citation type="submission" date="2020-07" db="EMBL/GenBank/DDBJ databases">
        <title>Huge and variable diversity of episymbiotic CPR bacteria and DPANN archaea in groundwater ecosystems.</title>
        <authorList>
            <person name="He C.Y."/>
            <person name="Keren R."/>
            <person name="Whittaker M."/>
            <person name="Farag I.F."/>
            <person name="Doudna J."/>
            <person name="Cate J.H.D."/>
            <person name="Banfield J.F."/>
        </authorList>
    </citation>
    <scope>NUCLEOTIDE SEQUENCE</scope>
    <source>
        <strain evidence="1">NC_groundwater_1586_Pr3_B-0.1um_66_15</strain>
    </source>
</reference>
<gene>
    <name evidence="1" type="ORF">HY834_13055</name>
</gene>
<dbReference type="SUPFAM" id="SSF55961">
    <property type="entry name" value="Bet v1-like"/>
    <property type="match status" value="1"/>
</dbReference>
<protein>
    <submittedName>
        <fullName evidence="1">SRPBCC family protein</fullName>
    </submittedName>
</protein>
<name>A0A933L4F3_9HYPH</name>
<dbReference type="CDD" id="cd07812">
    <property type="entry name" value="SRPBCC"/>
    <property type="match status" value="1"/>
</dbReference>
<evidence type="ECO:0000313" key="1">
    <source>
        <dbReference type="EMBL" id="MBI4922668.1"/>
    </source>
</evidence>
<sequence>MTEYPAFAEARGTVDAPPVVVFDFLDDQANLSAHMSRSSGMMLGSSMTIRMEPDHTRRVGSAFGFTGSIFGIPLAVDEVVTGRVPPREKTWETTAEPQLWVIGRYQMGFELAPEGQRSSLTVHIRYALPARGFQRLPGRMLGRTYAKWCTRQMVSDAQKHFSRQPGHLPTPAPL</sequence>
<dbReference type="AlphaFoldDB" id="A0A933L4F3"/>
<dbReference type="InterPro" id="IPR023393">
    <property type="entry name" value="START-like_dom_sf"/>
</dbReference>
<dbReference type="Proteomes" id="UP000782610">
    <property type="component" value="Unassembled WGS sequence"/>
</dbReference>
<dbReference type="EMBL" id="JACRAF010000036">
    <property type="protein sequence ID" value="MBI4922668.1"/>
    <property type="molecule type" value="Genomic_DNA"/>
</dbReference>
<dbReference type="Gene3D" id="3.30.530.20">
    <property type="match status" value="1"/>
</dbReference>
<organism evidence="1 2">
    <name type="scientific">Devosia nanyangense</name>
    <dbReference type="NCBI Taxonomy" id="1228055"/>
    <lineage>
        <taxon>Bacteria</taxon>
        <taxon>Pseudomonadati</taxon>
        <taxon>Pseudomonadota</taxon>
        <taxon>Alphaproteobacteria</taxon>
        <taxon>Hyphomicrobiales</taxon>
        <taxon>Devosiaceae</taxon>
        <taxon>Devosia</taxon>
    </lineage>
</organism>